<dbReference type="Proteomes" id="UP000008637">
    <property type="component" value="Chromosome"/>
</dbReference>
<gene>
    <name evidence="2" type="ordered locus">HF1_06860</name>
</gene>
<organism evidence="2 3">
    <name type="scientific">Mycoplasma haemofelis (strain Langford 1)</name>
    <name type="common">Haemobartonella felis</name>
    <dbReference type="NCBI Taxonomy" id="941640"/>
    <lineage>
        <taxon>Bacteria</taxon>
        <taxon>Bacillati</taxon>
        <taxon>Mycoplasmatota</taxon>
        <taxon>Mollicutes</taxon>
        <taxon>Mycoplasmataceae</taxon>
        <taxon>Mycoplasma</taxon>
    </lineage>
</organism>
<evidence type="ECO:0000313" key="3">
    <source>
        <dbReference type="Proteomes" id="UP000008637"/>
    </source>
</evidence>
<proteinExistence type="predicted"/>
<evidence type="ECO:0000313" key="2">
    <source>
        <dbReference type="EMBL" id="CBY92694.1"/>
    </source>
</evidence>
<name>E8ZHS3_MYCHL</name>
<keyword evidence="1" id="KW-0732">Signal</keyword>
<dbReference type="EMBL" id="FR773153">
    <property type="protein sequence ID" value="CBY92694.1"/>
    <property type="molecule type" value="Genomic_DNA"/>
</dbReference>
<accession>E8ZHS3</accession>
<dbReference type="AlphaFoldDB" id="E8ZHS3"/>
<reference evidence="2 3" key="1">
    <citation type="journal article" date="2011" name="J. Bacteriol.">
        <title>Complete genome sequence of Mycoplasma haemofelis, a hemotropic mycoplasma.</title>
        <authorList>
            <person name="Barker E.N."/>
            <person name="Helps C.R."/>
            <person name="Peters I.R."/>
            <person name="Darby A.C."/>
            <person name="Radford A.D."/>
            <person name="Tasker S."/>
        </authorList>
    </citation>
    <scope>NUCLEOTIDE SEQUENCE [LARGE SCALE GENOMIC DNA]</scope>
    <source>
        <strain evidence="2 3">Langford 1</strain>
    </source>
</reference>
<keyword evidence="3" id="KW-1185">Reference proteome</keyword>
<dbReference type="OrthoDB" id="403976at2"/>
<dbReference type="HOGENOM" id="CLU_955873_0_0_14"/>
<dbReference type="InterPro" id="IPR049194">
    <property type="entry name" value="DUF6856"/>
</dbReference>
<feature type="signal peptide" evidence="1">
    <location>
        <begin position="1"/>
        <end position="22"/>
    </location>
</feature>
<feature type="chain" id="PRO_5003235928" evidence="1">
    <location>
        <begin position="23"/>
        <end position="257"/>
    </location>
</feature>
<protein>
    <submittedName>
        <fullName evidence="2">Uncharacterized protein</fullName>
    </submittedName>
</protein>
<evidence type="ECO:0000256" key="1">
    <source>
        <dbReference type="SAM" id="SignalP"/>
    </source>
</evidence>
<dbReference type="KEGG" id="mha:HF1_06860"/>
<dbReference type="Pfam" id="PF21637">
    <property type="entry name" value="DUF6856"/>
    <property type="match status" value="1"/>
</dbReference>
<sequence length="257" mass="29077">MSKMIANLVVAGACAAAGGALALASTLKDERTFLLRAVPSSGTGNVEEHMDGKEFHEAELVRHSYKDLLRGTKAYNNGNYVIYYGSEACPHCTGFLFGHQDLARGNLWLARDKMSDGAFMKAYGYTRKNDFLKKFNIKFLMYEDVPEYHGSNVNDDLWTLPWSRWDTTDLKKGRVKGEYKRNDKSAREFRKVMDAAIEVFGGDKAGGTPTAIIYKNGKGKVFNHDQLEGLRTRKQGEDLSDDIELKNYIHYYYSHNL</sequence>